<gene>
    <name evidence="3" type="ORF">I3842_05G230000</name>
</gene>
<dbReference type="PANTHER" id="PTHR33621:SF2">
    <property type="entry name" value="RIBOSOMAL L1 DOMAIN-CONTAINING PROTEIN"/>
    <property type="match status" value="1"/>
</dbReference>
<keyword evidence="2" id="KW-0472">Membrane</keyword>
<evidence type="ECO:0000313" key="4">
    <source>
        <dbReference type="Proteomes" id="UP000811246"/>
    </source>
</evidence>
<accession>A0A922F322</accession>
<keyword evidence="2" id="KW-0812">Transmembrane</keyword>
<keyword evidence="2" id="KW-1133">Transmembrane helix</keyword>
<feature type="compositionally biased region" description="Basic and acidic residues" evidence="1">
    <location>
        <begin position="253"/>
        <end position="264"/>
    </location>
</feature>
<evidence type="ECO:0000256" key="2">
    <source>
        <dbReference type="SAM" id="Phobius"/>
    </source>
</evidence>
<feature type="compositionally biased region" description="Polar residues" evidence="1">
    <location>
        <begin position="181"/>
        <end position="192"/>
    </location>
</feature>
<dbReference type="EMBL" id="CM031829">
    <property type="protein sequence ID" value="KAG6715033.1"/>
    <property type="molecule type" value="Genomic_DNA"/>
</dbReference>
<comment type="caution">
    <text evidence="3">The sequence shown here is derived from an EMBL/GenBank/DDBJ whole genome shotgun (WGS) entry which is preliminary data.</text>
</comment>
<evidence type="ECO:0000313" key="3">
    <source>
        <dbReference type="EMBL" id="KAG6715033.1"/>
    </source>
</evidence>
<name>A0A922F322_CARIL</name>
<dbReference type="PANTHER" id="PTHR33621">
    <property type="entry name" value="ASPARTIC/GLUTAMIC ACID-RICH PROTEIN"/>
    <property type="match status" value="1"/>
</dbReference>
<dbReference type="Proteomes" id="UP000811246">
    <property type="component" value="Chromosome 5"/>
</dbReference>
<feature type="region of interest" description="Disordered" evidence="1">
    <location>
        <begin position="476"/>
        <end position="512"/>
    </location>
</feature>
<feature type="transmembrane region" description="Helical" evidence="2">
    <location>
        <begin position="362"/>
        <end position="382"/>
    </location>
</feature>
<dbReference type="AlphaFoldDB" id="A0A922F322"/>
<organism evidence="3 4">
    <name type="scientific">Carya illinoinensis</name>
    <name type="common">Pecan</name>
    <dbReference type="NCBI Taxonomy" id="32201"/>
    <lineage>
        <taxon>Eukaryota</taxon>
        <taxon>Viridiplantae</taxon>
        <taxon>Streptophyta</taxon>
        <taxon>Embryophyta</taxon>
        <taxon>Tracheophyta</taxon>
        <taxon>Spermatophyta</taxon>
        <taxon>Magnoliopsida</taxon>
        <taxon>eudicotyledons</taxon>
        <taxon>Gunneridae</taxon>
        <taxon>Pentapetalae</taxon>
        <taxon>rosids</taxon>
        <taxon>fabids</taxon>
        <taxon>Fagales</taxon>
        <taxon>Juglandaceae</taxon>
        <taxon>Carya</taxon>
    </lineage>
</organism>
<feature type="region of interest" description="Disordered" evidence="1">
    <location>
        <begin position="73"/>
        <end position="192"/>
    </location>
</feature>
<protein>
    <submittedName>
        <fullName evidence="3">Uncharacterized protein</fullName>
    </submittedName>
</protein>
<evidence type="ECO:0000256" key="1">
    <source>
        <dbReference type="SAM" id="MobiDB-lite"/>
    </source>
</evidence>
<reference evidence="3" key="1">
    <citation type="submission" date="2021-01" db="EMBL/GenBank/DDBJ databases">
        <authorList>
            <person name="Lovell J.T."/>
            <person name="Bentley N."/>
            <person name="Bhattarai G."/>
            <person name="Jenkins J.W."/>
            <person name="Sreedasyam A."/>
            <person name="Alarcon Y."/>
            <person name="Bock C."/>
            <person name="Boston L."/>
            <person name="Carlson J."/>
            <person name="Cervantes K."/>
            <person name="Clermont K."/>
            <person name="Krom N."/>
            <person name="Kubenka K."/>
            <person name="Mamidi S."/>
            <person name="Mattison C."/>
            <person name="Monteros M."/>
            <person name="Pisani C."/>
            <person name="Plott C."/>
            <person name="Rajasekar S."/>
            <person name="Rhein H.S."/>
            <person name="Rohla C."/>
            <person name="Song M."/>
            <person name="Hilaire R.S."/>
            <person name="Shu S."/>
            <person name="Wells L."/>
            <person name="Wang X."/>
            <person name="Webber J."/>
            <person name="Heerema R.J."/>
            <person name="Klein P."/>
            <person name="Conner P."/>
            <person name="Grauke L."/>
            <person name="Grimwood J."/>
            <person name="Schmutz J."/>
            <person name="Randall J.J."/>
        </authorList>
    </citation>
    <scope>NUCLEOTIDE SEQUENCE</scope>
    <source>
        <tissue evidence="3">Leaf</tissue>
    </source>
</reference>
<sequence>MDFHSLARKELQALCKKNKIPANITNVAMADALHALQHVEGLEEILNPSNSVLSKSTGEAVIGLPDIPRTACRTSTRRKPIKEESEISQTLTRSRRGTNGRIPKDIDQENNDANAPITPAGPNSRRRAPAASACRNIEKQLREDDENEKIEAQGRNDVPKTPAITSSRRRAPNAPAHTKLETQNGDTSVQRVYSTRRSVRLLEQNMEKLSIMENGKEEPAKADDLFEEPSNTSQRPEVSVELEKNISGVNKQTRSEVDSEKNDDSEVSSDPKSIGSPETGRESEVDVKDKDKSDDEYEVDVLKSKQELGTRISDDLGVVEASNAIDEALNEGSDESFNISSEKLEAVIDVNFEAVNEKGKSYILLIIFVAIKISFFVFHRMVIVVNSSVMLFFYEFDGDPLAGPADVPITEQDIGSIGFEGVKVPMDVSAEALNHVIASKSLQPEHNIDPNLVQDECQNLTCKDSDMHVAEVDDIGSSDSEFTTEGNFDGDIASDESSTDCEDNISDEDATTVEKDPEASVLPEDQVMDGFRKLETKTEFLVDVKKSKEESDQLATEYNSADGLDWGGDMTIDNDSPSESFVAQQLEMQVSIEFAEKVSLTGEYIKAPRPPVQSPVSSMEVYDSETLVDVHKDSSLLCSATKTSKEGTPFHTDHPMSKVQESIQSETMNVNKDVMLETMSLRKLRQMLIQQSKGNSKGKIVTKEQLGKKRIALQTLQENCLAVEESDKREYEVHLSQ</sequence>
<feature type="region of interest" description="Disordered" evidence="1">
    <location>
        <begin position="222"/>
        <end position="298"/>
    </location>
</feature>
<feature type="compositionally biased region" description="Basic and acidic residues" evidence="1">
    <location>
        <begin position="279"/>
        <end position="293"/>
    </location>
</feature>
<feature type="compositionally biased region" description="Polar residues" evidence="1">
    <location>
        <begin position="477"/>
        <end position="486"/>
    </location>
</feature>
<feature type="compositionally biased region" description="Acidic residues" evidence="1">
    <location>
        <begin position="492"/>
        <end position="511"/>
    </location>
</feature>
<feature type="compositionally biased region" description="Basic and acidic residues" evidence="1">
    <location>
        <begin position="149"/>
        <end position="158"/>
    </location>
</feature>
<proteinExistence type="predicted"/>